<dbReference type="SUPFAM" id="SSF53850">
    <property type="entry name" value="Periplasmic binding protein-like II"/>
    <property type="match status" value="1"/>
</dbReference>
<dbReference type="InterPro" id="IPR028082">
    <property type="entry name" value="Peripla_BP_I"/>
</dbReference>
<dbReference type="FunFam" id="3.40.190.10:FF:000217">
    <property type="entry name" value="Glutamate receptor"/>
    <property type="match status" value="1"/>
</dbReference>
<evidence type="ECO:0000256" key="8">
    <source>
        <dbReference type="ARBA" id="ARBA00023136"/>
    </source>
</evidence>
<organism evidence="17 18">
    <name type="scientific">Ficus carica</name>
    <name type="common">Common fig</name>
    <dbReference type="NCBI Taxonomy" id="3494"/>
    <lineage>
        <taxon>Eukaryota</taxon>
        <taxon>Viridiplantae</taxon>
        <taxon>Streptophyta</taxon>
        <taxon>Embryophyta</taxon>
        <taxon>Tracheophyta</taxon>
        <taxon>Spermatophyta</taxon>
        <taxon>Magnoliopsida</taxon>
        <taxon>eudicotyledons</taxon>
        <taxon>Gunneridae</taxon>
        <taxon>Pentapetalae</taxon>
        <taxon>rosids</taxon>
        <taxon>fabids</taxon>
        <taxon>Rosales</taxon>
        <taxon>Moraceae</taxon>
        <taxon>Ficeae</taxon>
        <taxon>Ficus</taxon>
    </lineage>
</organism>
<evidence type="ECO:0000256" key="13">
    <source>
        <dbReference type="PIRNR" id="PIRNR037090"/>
    </source>
</evidence>
<feature type="transmembrane region" description="Helical" evidence="15">
    <location>
        <begin position="532"/>
        <end position="550"/>
    </location>
</feature>
<dbReference type="GO" id="GO:0015276">
    <property type="term" value="F:ligand-gated monoatomic ion channel activity"/>
    <property type="evidence" value="ECO:0007669"/>
    <property type="project" value="InterPro"/>
</dbReference>
<gene>
    <name evidence="17" type="ORF">TIFTF001_035368</name>
</gene>
<keyword evidence="18" id="KW-1185">Reference proteome</keyword>
<feature type="transmembrane region" description="Helical" evidence="15">
    <location>
        <begin position="754"/>
        <end position="777"/>
    </location>
</feature>
<keyword evidence="4 15" id="KW-0812">Transmembrane</keyword>
<evidence type="ECO:0000256" key="2">
    <source>
        <dbReference type="ARBA" id="ARBA00008685"/>
    </source>
</evidence>
<evidence type="ECO:0000256" key="1">
    <source>
        <dbReference type="ARBA" id="ARBA00004141"/>
    </source>
</evidence>
<comment type="subcellular location">
    <subcellularLocation>
        <location evidence="1">Membrane</location>
        <topology evidence="1">Multi-pass membrane protein</topology>
    </subcellularLocation>
</comment>
<keyword evidence="6 15" id="KW-1133">Transmembrane helix</keyword>
<evidence type="ECO:0000256" key="15">
    <source>
        <dbReference type="SAM" id="Phobius"/>
    </source>
</evidence>
<evidence type="ECO:0000313" key="17">
    <source>
        <dbReference type="EMBL" id="GMN66302.1"/>
    </source>
</evidence>
<evidence type="ECO:0000259" key="16">
    <source>
        <dbReference type="SMART" id="SM00079"/>
    </source>
</evidence>
<dbReference type="Pfam" id="PF10613">
    <property type="entry name" value="Lig_chan-Glu_bd"/>
    <property type="match status" value="1"/>
</dbReference>
<feature type="disulfide bond" evidence="14">
    <location>
        <begin position="679"/>
        <end position="737"/>
    </location>
</feature>
<dbReference type="SMART" id="SM00079">
    <property type="entry name" value="PBPe"/>
    <property type="match status" value="1"/>
</dbReference>
<dbReference type="InterPro" id="IPR001320">
    <property type="entry name" value="Iontro_rcpt_C"/>
</dbReference>
<dbReference type="PANTHER" id="PTHR34836:SF7">
    <property type="entry name" value="RECEPTOR LIGAND BINDING REGION DOMAIN-CONTAINING PROTEIN"/>
    <property type="match status" value="1"/>
</dbReference>
<keyword evidence="14" id="KW-1015">Disulfide bond</keyword>
<evidence type="ECO:0000256" key="14">
    <source>
        <dbReference type="PIRSR" id="PIRSR037090-50"/>
    </source>
</evidence>
<keyword evidence="12 13" id="KW-0407">Ion channel</keyword>
<dbReference type="Gene3D" id="1.10.287.70">
    <property type="match status" value="2"/>
</dbReference>
<dbReference type="EMBL" id="BTGU01000310">
    <property type="protein sequence ID" value="GMN66302.1"/>
    <property type="molecule type" value="Genomic_DNA"/>
</dbReference>
<evidence type="ECO:0000256" key="9">
    <source>
        <dbReference type="ARBA" id="ARBA00023170"/>
    </source>
</evidence>
<dbReference type="Pfam" id="PF00060">
    <property type="entry name" value="Lig_chan"/>
    <property type="match status" value="1"/>
</dbReference>
<dbReference type="GO" id="GO:0004930">
    <property type="term" value="F:G protein-coupled receptor activity"/>
    <property type="evidence" value="ECO:0007669"/>
    <property type="project" value="InterPro"/>
</dbReference>
<evidence type="ECO:0000256" key="3">
    <source>
        <dbReference type="ARBA" id="ARBA00022448"/>
    </source>
</evidence>
<dbReference type="Gene3D" id="3.40.50.2300">
    <property type="match status" value="2"/>
</dbReference>
<evidence type="ECO:0000256" key="10">
    <source>
        <dbReference type="ARBA" id="ARBA00023180"/>
    </source>
</evidence>
<dbReference type="InterPro" id="IPR001828">
    <property type="entry name" value="ANF_lig-bd_rcpt"/>
</dbReference>
<keyword evidence="8 13" id="KW-0472">Membrane</keyword>
<evidence type="ECO:0000256" key="5">
    <source>
        <dbReference type="ARBA" id="ARBA00022729"/>
    </source>
</evidence>
<dbReference type="Gene3D" id="3.40.190.10">
    <property type="entry name" value="Periplasmic binding protein-like II"/>
    <property type="match status" value="1"/>
</dbReference>
<dbReference type="InterPro" id="IPR044440">
    <property type="entry name" value="GABAb_receptor_plant_PBP1"/>
</dbReference>
<keyword evidence="5" id="KW-0732">Signal</keyword>
<name>A0AA88E1H9_FICCA</name>
<comment type="similarity">
    <text evidence="2 13">Belongs to the glutamate-gated ion channel (TC 1.A.10.1) family.</text>
</comment>
<keyword evidence="7 13" id="KW-0406">Ion transport</keyword>
<evidence type="ECO:0000256" key="6">
    <source>
        <dbReference type="ARBA" id="ARBA00022989"/>
    </source>
</evidence>
<dbReference type="AlphaFoldDB" id="A0AA88E1H9"/>
<comment type="function">
    <text evidence="13">Glutamate-gated receptor that probably acts as non-selective cation channel.</text>
</comment>
<dbReference type="CDD" id="cd19990">
    <property type="entry name" value="PBP1_GABAb_receptor_plant"/>
    <property type="match status" value="1"/>
</dbReference>
<feature type="transmembrane region" description="Helical" evidence="15">
    <location>
        <begin position="570"/>
        <end position="594"/>
    </location>
</feature>
<dbReference type="Proteomes" id="UP001187192">
    <property type="component" value="Unassembled WGS sequence"/>
</dbReference>
<proteinExistence type="inferred from homology"/>
<dbReference type="InterPro" id="IPR015683">
    <property type="entry name" value="Ionotropic_Glu_rcpt"/>
</dbReference>
<dbReference type="InterPro" id="IPR019594">
    <property type="entry name" value="Glu/Gly-bd"/>
</dbReference>
<evidence type="ECO:0000256" key="4">
    <source>
        <dbReference type="ARBA" id="ARBA00022692"/>
    </source>
</evidence>
<sequence length="895" mass="100441">MAISDFYAEYANSLTRLTIFVKDSANDTVAASSEAIELMNNQEIHVIIGPQKSTQAKFVIDLGEKAQIPIISYSATSPSLDPTHNPYFIRTCQDDYNQVQAIASLVRNFGWQEVVLIYEDTEFGNGLIPYLTDALQQVKTRVCYRSVISPSSNYQLKIAKELGQIMARKSRVLLVHMTAFLGSELFRQAAEVGMMSKGFAWIVTDGFSTLLDPTISNVFDSMQGVLGVRPLVPLSKGLKDFKMRWKTRFFNGTDQNGKNTEISLFGLWAYDTIWAVAKAVETVAKIDYSVFGEKVIGRIDEIDSFGIRVSKSGSMLLERLERTKFEGLSGEFDLRRRQLQPVAYEIVNVVEKRERIIGYWKRKEGIVSVKTANSSGDALKTIIWPGSTKAPPKGWVLPIIGDQLKIGVPVTDGFKKFTKVEWDPRTNEPKISGFSHDIFLEALDKLPFAVPYKFIPYANSSRKMAGTYDQFISEINHKKFDAVIGDITILANRASHVDFTLPYYEAGVSMIVKIKDDKKNIWIFLKPLSLDLWLTTGCAFVFTGFIIWILEHRTNAQFRGENLVNNWSRFVMIIWIFVVLILTQSYTASLASILTVQRLQPAIVDVDELIRNGAFVGYSKNSYVREFLIAQLKFNESKLKFLASPEEYHEALSKGSKNGGVDAIFDEIPFIKLFLAKYCSKYMMAGPTYRSDGFGFAFSLGSPLVSHFSRTILNVTQDYKRMQELEYKYFGDYKTKCEDQAGSIFSSDGPSLSVYSFGGLFIITGLASICSCVIYLVKFYRNHWSAVNSVHPGSSLLRKFSTMAKHFDKKDDIPLDTLNQSSDSISIRDQLSPGIDEGISQNHSTNLKQELVLGTTAGVSEEGEHDCSVVVDSEQFVDGGGEYHFTQTNGEKVGN</sequence>
<comment type="caution">
    <text evidence="17">The sequence shown here is derived from an EMBL/GenBank/DDBJ whole genome shotgun (WGS) entry which is preliminary data.</text>
</comment>
<evidence type="ECO:0000313" key="18">
    <source>
        <dbReference type="Proteomes" id="UP001187192"/>
    </source>
</evidence>
<dbReference type="InterPro" id="IPR000337">
    <property type="entry name" value="GPCR_3"/>
</dbReference>
<protein>
    <recommendedName>
        <fullName evidence="13">Glutamate receptor</fullName>
    </recommendedName>
</protein>
<keyword evidence="3 13" id="KW-0813">Transport</keyword>
<dbReference type="PANTHER" id="PTHR34836">
    <property type="entry name" value="OS06G0188250 PROTEIN"/>
    <property type="match status" value="1"/>
</dbReference>
<dbReference type="FunFam" id="3.40.50.2300:FF:000081">
    <property type="entry name" value="Glutamate receptor"/>
    <property type="match status" value="1"/>
</dbReference>
<dbReference type="GO" id="GO:0016020">
    <property type="term" value="C:membrane"/>
    <property type="evidence" value="ECO:0007669"/>
    <property type="project" value="UniProtKB-SubCell"/>
</dbReference>
<dbReference type="SUPFAM" id="SSF53822">
    <property type="entry name" value="Periplasmic binding protein-like I"/>
    <property type="match status" value="1"/>
</dbReference>
<keyword evidence="11 13" id="KW-1071">Ligand-gated ion channel</keyword>
<dbReference type="InterPro" id="IPR017103">
    <property type="entry name" value="Iontropic_Glu_rcpt_pln"/>
</dbReference>
<evidence type="ECO:0000256" key="7">
    <source>
        <dbReference type="ARBA" id="ARBA00023065"/>
    </source>
</evidence>
<keyword evidence="10" id="KW-0325">Glycoprotein</keyword>
<dbReference type="Pfam" id="PF01094">
    <property type="entry name" value="ANF_receptor"/>
    <property type="match status" value="1"/>
</dbReference>
<evidence type="ECO:0000256" key="12">
    <source>
        <dbReference type="ARBA" id="ARBA00023303"/>
    </source>
</evidence>
<feature type="domain" description="Ionotropic glutamate receptor C-terminal" evidence="16">
    <location>
        <begin position="403"/>
        <end position="732"/>
    </location>
</feature>
<reference evidence="17" key="1">
    <citation type="submission" date="2023-07" db="EMBL/GenBank/DDBJ databases">
        <title>draft genome sequence of fig (Ficus carica).</title>
        <authorList>
            <person name="Takahashi T."/>
            <person name="Nishimura K."/>
        </authorList>
    </citation>
    <scope>NUCLEOTIDE SEQUENCE</scope>
</reference>
<dbReference type="PIRSF" id="PIRSF037090">
    <property type="entry name" value="Iontro_Glu-like_rcpt_pln"/>
    <property type="match status" value="1"/>
</dbReference>
<dbReference type="FunFam" id="3.40.190.10:FF:000291">
    <property type="entry name" value="Glutamate receptor"/>
    <property type="match status" value="1"/>
</dbReference>
<keyword evidence="9 13" id="KW-0675">Receptor</keyword>
<dbReference type="CDD" id="cd13686">
    <property type="entry name" value="GluR_Plant"/>
    <property type="match status" value="1"/>
</dbReference>
<evidence type="ECO:0000256" key="11">
    <source>
        <dbReference type="ARBA" id="ARBA00023286"/>
    </source>
</evidence>
<dbReference type="PRINTS" id="PR00248">
    <property type="entry name" value="GPCRMGR"/>
</dbReference>
<accession>A0AA88E1H9</accession>